<dbReference type="EMBL" id="QRNO01000020">
    <property type="protein sequence ID" value="RHK51128.1"/>
    <property type="molecule type" value="Genomic_DNA"/>
</dbReference>
<comment type="caution">
    <text evidence="2">The sequence shown here is derived from an EMBL/GenBank/DDBJ whole genome shotgun (WGS) entry which is preliminary data.</text>
</comment>
<feature type="transmembrane region" description="Helical" evidence="1">
    <location>
        <begin position="31"/>
        <end position="53"/>
    </location>
</feature>
<protein>
    <submittedName>
        <fullName evidence="2">Uncharacterized protein</fullName>
    </submittedName>
</protein>
<keyword evidence="1" id="KW-1133">Transmembrane helix</keyword>
<keyword evidence="1" id="KW-0812">Transmembrane</keyword>
<keyword evidence="3" id="KW-1185">Reference proteome</keyword>
<sequence>MSMEIMLRYIVGIAIAYGIGKWIYQSIRSRSIDYFLLAIIALMGAVLWLSRGFLISNRVYDFLMIVVWLVAVGCFIISRKSQYGKYLKFATVGGLSTFLVLFVYWNVKAESIKPTTLTTQLRGYSTSRIVEVCFRYNETPFRRSYNLNQYPNVKLLPEQYDVRLTIKPISANVAKLESITLIPKNRK</sequence>
<evidence type="ECO:0000313" key="2">
    <source>
        <dbReference type="EMBL" id="RHK51128.1"/>
    </source>
</evidence>
<organism evidence="2 3">
    <name type="scientific">Leyella stercorea</name>
    <dbReference type="NCBI Taxonomy" id="363265"/>
    <lineage>
        <taxon>Bacteria</taxon>
        <taxon>Pseudomonadati</taxon>
        <taxon>Bacteroidota</taxon>
        <taxon>Bacteroidia</taxon>
        <taxon>Bacteroidales</taxon>
        <taxon>Prevotellaceae</taxon>
        <taxon>Leyella</taxon>
    </lineage>
</organism>
<feature type="transmembrane region" description="Helical" evidence="1">
    <location>
        <begin position="6"/>
        <end position="24"/>
    </location>
</feature>
<evidence type="ECO:0000256" key="1">
    <source>
        <dbReference type="SAM" id="Phobius"/>
    </source>
</evidence>
<accession>A0A415GNC6</accession>
<feature type="transmembrane region" description="Helical" evidence="1">
    <location>
        <begin position="89"/>
        <end position="107"/>
    </location>
</feature>
<reference evidence="2 3" key="1">
    <citation type="submission" date="2018-08" db="EMBL/GenBank/DDBJ databases">
        <title>A genome reference for cultivated species of the human gut microbiota.</title>
        <authorList>
            <person name="Zou Y."/>
            <person name="Xue W."/>
            <person name="Luo G."/>
        </authorList>
    </citation>
    <scope>NUCLEOTIDE SEQUENCE [LARGE SCALE GENOMIC DNA]</scope>
    <source>
        <strain evidence="2 3">AF42-9</strain>
    </source>
</reference>
<name>A0A415GNC6_9BACT</name>
<proteinExistence type="predicted"/>
<dbReference type="Proteomes" id="UP000286598">
    <property type="component" value="Unassembled WGS sequence"/>
</dbReference>
<keyword evidence="1" id="KW-0472">Membrane</keyword>
<evidence type="ECO:0000313" key="3">
    <source>
        <dbReference type="Proteomes" id="UP000286598"/>
    </source>
</evidence>
<feature type="transmembrane region" description="Helical" evidence="1">
    <location>
        <begin position="59"/>
        <end position="77"/>
    </location>
</feature>
<gene>
    <name evidence="2" type="ORF">DW060_05375</name>
</gene>
<dbReference type="AlphaFoldDB" id="A0A415GNC6"/>